<dbReference type="KEGG" id="eiv:EIN_308540"/>
<feature type="transmembrane region" description="Helical" evidence="6">
    <location>
        <begin position="324"/>
        <end position="347"/>
    </location>
</feature>
<dbReference type="AlphaFoldDB" id="A0A0A1U296"/>
<feature type="transmembrane region" description="Helical" evidence="6">
    <location>
        <begin position="201"/>
        <end position="227"/>
    </location>
</feature>
<evidence type="ECO:0000256" key="4">
    <source>
        <dbReference type="ARBA" id="ARBA00022989"/>
    </source>
</evidence>
<name>A0A0A1U296_ENTIV</name>
<proteinExistence type="predicted"/>
<evidence type="ECO:0000256" key="5">
    <source>
        <dbReference type="ARBA" id="ARBA00023136"/>
    </source>
</evidence>
<feature type="domain" description="ABC3 transporter permease C-terminal" evidence="7">
    <location>
        <begin position="152"/>
        <end position="269"/>
    </location>
</feature>
<evidence type="ECO:0000256" key="2">
    <source>
        <dbReference type="ARBA" id="ARBA00022475"/>
    </source>
</evidence>
<comment type="subcellular location">
    <subcellularLocation>
        <location evidence="1">Cell membrane</location>
        <topology evidence="1">Multi-pass membrane protein</topology>
    </subcellularLocation>
</comment>
<gene>
    <name evidence="8" type="ORF">EIN_308540</name>
</gene>
<feature type="transmembrane region" description="Helical" evidence="6">
    <location>
        <begin position="385"/>
        <end position="402"/>
    </location>
</feature>
<organism evidence="8 9">
    <name type="scientific">Entamoeba invadens IP1</name>
    <dbReference type="NCBI Taxonomy" id="370355"/>
    <lineage>
        <taxon>Eukaryota</taxon>
        <taxon>Amoebozoa</taxon>
        <taxon>Evosea</taxon>
        <taxon>Archamoebae</taxon>
        <taxon>Mastigamoebida</taxon>
        <taxon>Entamoebidae</taxon>
        <taxon>Entamoeba</taxon>
    </lineage>
</organism>
<feature type="transmembrane region" description="Helical" evidence="6">
    <location>
        <begin position="290"/>
        <end position="312"/>
    </location>
</feature>
<dbReference type="Proteomes" id="UP000014680">
    <property type="component" value="Unassembled WGS sequence"/>
</dbReference>
<dbReference type="PANTHER" id="PTHR32522">
    <property type="match status" value="1"/>
</dbReference>
<dbReference type="GO" id="GO:0005886">
    <property type="term" value="C:plasma membrane"/>
    <property type="evidence" value="ECO:0007669"/>
    <property type="project" value="UniProtKB-SubCell"/>
</dbReference>
<dbReference type="RefSeq" id="XP_004186104.1">
    <property type="nucleotide sequence ID" value="XM_004186056.1"/>
</dbReference>
<dbReference type="VEuPathDB" id="AmoebaDB:EIN_308540"/>
<evidence type="ECO:0000259" key="7">
    <source>
        <dbReference type="Pfam" id="PF02687"/>
    </source>
</evidence>
<dbReference type="OrthoDB" id="2126250at2759"/>
<feature type="transmembrane region" description="Helical" evidence="6">
    <location>
        <begin position="239"/>
        <end position="263"/>
    </location>
</feature>
<feature type="transmembrane region" description="Helical" evidence="6">
    <location>
        <begin position="711"/>
        <end position="740"/>
    </location>
</feature>
<dbReference type="Pfam" id="PF02687">
    <property type="entry name" value="FtsX"/>
    <property type="match status" value="2"/>
</dbReference>
<dbReference type="InterPro" id="IPR003838">
    <property type="entry name" value="ABC3_permease_C"/>
</dbReference>
<evidence type="ECO:0000313" key="8">
    <source>
        <dbReference type="EMBL" id="ELP86758.1"/>
    </source>
</evidence>
<dbReference type="GeneID" id="14885737"/>
<dbReference type="EMBL" id="KB206936">
    <property type="protein sequence ID" value="ELP86758.1"/>
    <property type="molecule type" value="Genomic_DNA"/>
</dbReference>
<dbReference type="PANTHER" id="PTHR32522:SF3">
    <property type="entry name" value="ABC3 TRANSPORTER PERMEASE PROTEIN DOMAIN-CONTAINING PROTEIN"/>
    <property type="match status" value="1"/>
</dbReference>
<feature type="transmembrane region" description="Helical" evidence="6">
    <location>
        <begin position="760"/>
        <end position="783"/>
    </location>
</feature>
<keyword evidence="3 6" id="KW-0812">Transmembrane</keyword>
<evidence type="ECO:0000313" key="9">
    <source>
        <dbReference type="Proteomes" id="UP000014680"/>
    </source>
</evidence>
<sequence length="799" mass="89379">MEEKYQKFLESEETSATRLPDAFVLNMTVKYLFGDTQDKLAGSPYAIFAEYNAMSQTLFLNAPQHLTQFKTFISSYDFNECASEVLVNVPTPRTDYYQSNDYAVLQRDVTGYLSQVLYDLSFNKLTSTTPVLEGLSMYKYANVMLGMIVDIAVIVLLALSVLLVHSLLTINFDAQSATLKIQRTIGTRRLFLGIQLVSNSLFYTFPALVLGAILSTLIFIISSIVIGKVFEVDITFYPTALAIILAIVLSFLVPIIATIFPLYDILTKELTTRPSTSHVVSIKRKRSSYISWYTIFLGIFGTAYGIMTYLILPRAMLALNLTAMFAIFAVFILFLLIGSVMLCLNVTPLIERLLLYLLYFWDRAGLPMAIKNLLAHKLRNRKTSILFGLSLGFILFFFSAFSSEMGTLKQSILKMSGAEMTITTVEGSFKTVEEANLAYREIALRVAKADGVEGVTFSFENLMWTYRKSPVATATLGQKVIGPENIVPVLPNAFYVFYDDYLDVTRAPEDTSIGDLDQRAIPKYLYSTNGFYKALTGQTLVDLYHITGGDKIMIVESNALRTSMTKFMSFLSVSGVLKSAPFFTISSSPLMTWQDLLVSLPEYVRIGKNYVSSIDEVEIVGLHIKIQEDNAEMAKRVGSLVASPYFKTAYTSDFLSQIDTVNLIMTFYLVFVTIIALVTSFFSVLSAMYANVQEQIREIAVLRAIGAGRFLLVRVYLAESFVVIFAASLLGMVVGCLVGFTMTLQIILFTQTPVGFTFPTVLFVIVIVCAIIFAGLSTFLPLFRILRKQPMELFREDNR</sequence>
<feature type="domain" description="ABC3 transporter permease C-terminal" evidence="7">
    <location>
        <begin position="671"/>
        <end position="790"/>
    </location>
</feature>
<feature type="transmembrane region" description="Helical" evidence="6">
    <location>
        <begin position="665"/>
        <end position="690"/>
    </location>
</feature>
<evidence type="ECO:0000256" key="6">
    <source>
        <dbReference type="SAM" id="Phobius"/>
    </source>
</evidence>
<evidence type="ECO:0000256" key="1">
    <source>
        <dbReference type="ARBA" id="ARBA00004651"/>
    </source>
</evidence>
<feature type="transmembrane region" description="Helical" evidence="6">
    <location>
        <begin position="143"/>
        <end position="168"/>
    </location>
</feature>
<accession>A0A0A1U296</accession>
<dbReference type="OMA" id="WIESAIR"/>
<evidence type="ECO:0000256" key="3">
    <source>
        <dbReference type="ARBA" id="ARBA00022692"/>
    </source>
</evidence>
<protein>
    <recommendedName>
        <fullName evidence="7">ABC3 transporter permease C-terminal domain-containing protein</fullName>
    </recommendedName>
</protein>
<reference evidence="8 9" key="1">
    <citation type="submission" date="2012-10" db="EMBL/GenBank/DDBJ databases">
        <authorList>
            <person name="Zafar N."/>
            <person name="Inman J."/>
            <person name="Hall N."/>
            <person name="Lorenzi H."/>
            <person name="Caler E."/>
        </authorList>
    </citation>
    <scope>NUCLEOTIDE SEQUENCE [LARGE SCALE GENOMIC DNA]</scope>
    <source>
        <strain evidence="8 9">IP1</strain>
    </source>
</reference>
<keyword evidence="9" id="KW-1185">Reference proteome</keyword>
<keyword evidence="4 6" id="KW-1133">Transmembrane helix</keyword>
<keyword evidence="5 6" id="KW-0472">Membrane</keyword>
<keyword evidence="2" id="KW-1003">Cell membrane</keyword>